<protein>
    <submittedName>
        <fullName evidence="1">Uncharacterized protein</fullName>
    </submittedName>
</protein>
<organism evidence="1 2">
    <name type="scientific">Dyadobacter chenwenxiniae</name>
    <dbReference type="NCBI Taxonomy" id="2906456"/>
    <lineage>
        <taxon>Bacteria</taxon>
        <taxon>Pseudomonadati</taxon>
        <taxon>Bacteroidota</taxon>
        <taxon>Cytophagia</taxon>
        <taxon>Cytophagales</taxon>
        <taxon>Spirosomataceae</taxon>
        <taxon>Dyadobacter</taxon>
    </lineage>
</organism>
<proteinExistence type="predicted"/>
<name>A0A9X1PSF5_9BACT</name>
<dbReference type="Proteomes" id="UP001139000">
    <property type="component" value="Unassembled WGS sequence"/>
</dbReference>
<dbReference type="RefSeq" id="WP_234658604.1">
    <property type="nucleotide sequence ID" value="NZ_CP094997.1"/>
</dbReference>
<dbReference type="AlphaFoldDB" id="A0A9X1PSF5"/>
<comment type="caution">
    <text evidence="1">The sequence shown here is derived from an EMBL/GenBank/DDBJ whole genome shotgun (WGS) entry which is preliminary data.</text>
</comment>
<reference evidence="1" key="1">
    <citation type="submission" date="2021-12" db="EMBL/GenBank/DDBJ databases">
        <title>Novel species in genus Dyadobacter.</title>
        <authorList>
            <person name="Ma C."/>
        </authorList>
    </citation>
    <scope>NUCLEOTIDE SEQUENCE</scope>
    <source>
        <strain evidence="1">LJ419</strain>
    </source>
</reference>
<evidence type="ECO:0000313" key="2">
    <source>
        <dbReference type="Proteomes" id="UP001139000"/>
    </source>
</evidence>
<accession>A0A9X1PSF5</accession>
<sequence>MKNKFFQQQTPSAKYSERFVQNFPINIPMEKIDLYKWFIEMNDIDYRSYSPAHKAIGSYFRNEKFFMTNVENIGMDSVIQNYELKSHAANSIQMYSAKSKVYIWRWFPVTVGVPWEMYVQPVSSTSCRFICMIGVDYPNALLRIANWFNGLGGLFLRKHLKKEGKAFALDIEQKFSL</sequence>
<gene>
    <name evidence="1" type="ORF">LXM26_29050</name>
</gene>
<keyword evidence="2" id="KW-1185">Reference proteome</keyword>
<dbReference type="EMBL" id="JAJTTC010000012">
    <property type="protein sequence ID" value="MCF0065599.1"/>
    <property type="molecule type" value="Genomic_DNA"/>
</dbReference>
<evidence type="ECO:0000313" key="1">
    <source>
        <dbReference type="EMBL" id="MCF0065599.1"/>
    </source>
</evidence>